<dbReference type="CDD" id="cd05387">
    <property type="entry name" value="BY-kinase"/>
    <property type="match status" value="1"/>
</dbReference>
<keyword evidence="7" id="KW-0829">Tyrosine-protein kinase</keyword>
<protein>
    <recommendedName>
        <fullName evidence="2">non-specific protein-tyrosine kinase</fullName>
        <ecNumber evidence="2">2.7.10.2</ecNumber>
    </recommendedName>
</protein>
<dbReference type="Gene3D" id="3.40.50.300">
    <property type="entry name" value="P-loop containing nucleotide triphosphate hydrolases"/>
    <property type="match status" value="1"/>
</dbReference>
<dbReference type="FunFam" id="3.40.50.300:FF:000527">
    <property type="entry name" value="Tyrosine-protein kinase etk"/>
    <property type="match status" value="1"/>
</dbReference>
<dbReference type="Pfam" id="PF13614">
    <property type="entry name" value="AAA_31"/>
    <property type="match status" value="1"/>
</dbReference>
<keyword evidence="4" id="KW-0547">Nucleotide-binding</keyword>
<evidence type="ECO:0000313" key="11">
    <source>
        <dbReference type="Proteomes" id="UP000637695"/>
    </source>
</evidence>
<proteinExistence type="inferred from homology"/>
<evidence type="ECO:0000256" key="4">
    <source>
        <dbReference type="ARBA" id="ARBA00022741"/>
    </source>
</evidence>
<dbReference type="GO" id="GO:0004715">
    <property type="term" value="F:non-membrane spanning protein tyrosine kinase activity"/>
    <property type="evidence" value="ECO:0007669"/>
    <property type="project" value="UniProtKB-EC"/>
</dbReference>
<dbReference type="EMBL" id="BMOY01000016">
    <property type="protein sequence ID" value="GGJ04812.1"/>
    <property type="molecule type" value="Genomic_DNA"/>
</dbReference>
<dbReference type="InterPro" id="IPR005702">
    <property type="entry name" value="Wzc-like_C"/>
</dbReference>
<keyword evidence="3" id="KW-0808">Transferase</keyword>
<name>A0A917NJC2_9BACL</name>
<comment type="similarity">
    <text evidence="1">Belongs to the CpsD/CapB family.</text>
</comment>
<dbReference type="EC" id="2.7.10.2" evidence="2"/>
<dbReference type="RefSeq" id="WP_229776527.1">
    <property type="nucleotide sequence ID" value="NZ_BMOY01000016.1"/>
</dbReference>
<evidence type="ECO:0000256" key="2">
    <source>
        <dbReference type="ARBA" id="ARBA00011903"/>
    </source>
</evidence>
<evidence type="ECO:0000256" key="5">
    <source>
        <dbReference type="ARBA" id="ARBA00022777"/>
    </source>
</evidence>
<dbReference type="Proteomes" id="UP000637695">
    <property type="component" value="Unassembled WGS sequence"/>
</dbReference>
<dbReference type="AlphaFoldDB" id="A0A917NJC2"/>
<dbReference type="SUPFAM" id="SSF52540">
    <property type="entry name" value="P-loop containing nucleoside triphosphate hydrolases"/>
    <property type="match status" value="1"/>
</dbReference>
<feature type="domain" description="AAA" evidence="9">
    <location>
        <begin position="47"/>
        <end position="186"/>
    </location>
</feature>
<dbReference type="PANTHER" id="PTHR32309">
    <property type="entry name" value="TYROSINE-PROTEIN KINASE"/>
    <property type="match status" value="1"/>
</dbReference>
<keyword evidence="5 10" id="KW-0418">Kinase</keyword>
<dbReference type="GO" id="GO:0005886">
    <property type="term" value="C:plasma membrane"/>
    <property type="evidence" value="ECO:0007669"/>
    <property type="project" value="TreeGrafter"/>
</dbReference>
<reference evidence="10" key="2">
    <citation type="submission" date="2020-09" db="EMBL/GenBank/DDBJ databases">
        <authorList>
            <person name="Sun Q."/>
            <person name="Ohkuma M."/>
        </authorList>
    </citation>
    <scope>NUCLEOTIDE SEQUENCE</scope>
    <source>
        <strain evidence="10">JCM 18487</strain>
    </source>
</reference>
<evidence type="ECO:0000256" key="6">
    <source>
        <dbReference type="ARBA" id="ARBA00022840"/>
    </source>
</evidence>
<evidence type="ECO:0000256" key="8">
    <source>
        <dbReference type="ARBA" id="ARBA00051245"/>
    </source>
</evidence>
<sequence>MPAKKSVEKLVAEVNPRSPIAEAYRTIRTNIQFAAVARDIRVLLVTSTMPGEGKTATAANLAVVSAQAGKKVLLVDADLRKPQVHQRFQVSNLDGLSNALIKERPLSECIIQSPNTPGLWLLPSGPIPPNPSEMLASAAFSGLVEEMSREFDLLILDSPPVLSVADALILSQVAHGVLFVVDAQRTHRQLAQKAVAALRQVNAHLLGAVLNRVDRRGTEGYYYYYSHYYSSQATV</sequence>
<gene>
    <name evidence="10" type="ORF">GCM10010885_12450</name>
</gene>
<organism evidence="10 11">
    <name type="scientific">Alicyclobacillus cellulosilyticus</name>
    <dbReference type="NCBI Taxonomy" id="1003997"/>
    <lineage>
        <taxon>Bacteria</taxon>
        <taxon>Bacillati</taxon>
        <taxon>Bacillota</taxon>
        <taxon>Bacilli</taxon>
        <taxon>Bacillales</taxon>
        <taxon>Alicyclobacillaceae</taxon>
        <taxon>Alicyclobacillus</taxon>
    </lineage>
</organism>
<comment type="catalytic activity">
    <reaction evidence="8">
        <text>L-tyrosyl-[protein] + ATP = O-phospho-L-tyrosyl-[protein] + ADP + H(+)</text>
        <dbReference type="Rhea" id="RHEA:10596"/>
        <dbReference type="Rhea" id="RHEA-COMP:10136"/>
        <dbReference type="Rhea" id="RHEA-COMP:20101"/>
        <dbReference type="ChEBI" id="CHEBI:15378"/>
        <dbReference type="ChEBI" id="CHEBI:30616"/>
        <dbReference type="ChEBI" id="CHEBI:46858"/>
        <dbReference type="ChEBI" id="CHEBI:61978"/>
        <dbReference type="ChEBI" id="CHEBI:456216"/>
        <dbReference type="EC" id="2.7.10.2"/>
    </reaction>
</comment>
<accession>A0A917NJC2</accession>
<reference evidence="10" key="1">
    <citation type="journal article" date="2014" name="Int. J. Syst. Evol. Microbiol.">
        <title>Complete genome sequence of Corynebacterium casei LMG S-19264T (=DSM 44701T), isolated from a smear-ripened cheese.</title>
        <authorList>
            <consortium name="US DOE Joint Genome Institute (JGI-PGF)"/>
            <person name="Walter F."/>
            <person name="Albersmeier A."/>
            <person name="Kalinowski J."/>
            <person name="Ruckert C."/>
        </authorList>
    </citation>
    <scope>NUCLEOTIDE SEQUENCE</scope>
    <source>
        <strain evidence="10">JCM 18487</strain>
    </source>
</reference>
<dbReference type="InterPro" id="IPR027417">
    <property type="entry name" value="P-loop_NTPase"/>
</dbReference>
<evidence type="ECO:0000256" key="7">
    <source>
        <dbReference type="ARBA" id="ARBA00023137"/>
    </source>
</evidence>
<comment type="caution">
    <text evidence="10">The sequence shown here is derived from an EMBL/GenBank/DDBJ whole genome shotgun (WGS) entry which is preliminary data.</text>
</comment>
<dbReference type="GO" id="GO:0042802">
    <property type="term" value="F:identical protein binding"/>
    <property type="evidence" value="ECO:0007669"/>
    <property type="project" value="UniProtKB-ARBA"/>
</dbReference>
<keyword evidence="6" id="KW-0067">ATP-binding</keyword>
<dbReference type="GO" id="GO:0005524">
    <property type="term" value="F:ATP binding"/>
    <property type="evidence" value="ECO:0007669"/>
    <property type="project" value="UniProtKB-KW"/>
</dbReference>
<dbReference type="PANTHER" id="PTHR32309:SF13">
    <property type="entry name" value="FERRIC ENTEROBACTIN TRANSPORT PROTEIN FEPE"/>
    <property type="match status" value="1"/>
</dbReference>
<dbReference type="InterPro" id="IPR050445">
    <property type="entry name" value="Bact_polysacc_biosynth/exp"/>
</dbReference>
<keyword evidence="11" id="KW-1185">Reference proteome</keyword>
<evidence type="ECO:0000256" key="3">
    <source>
        <dbReference type="ARBA" id="ARBA00022679"/>
    </source>
</evidence>
<evidence type="ECO:0000256" key="1">
    <source>
        <dbReference type="ARBA" id="ARBA00007316"/>
    </source>
</evidence>
<dbReference type="InterPro" id="IPR025669">
    <property type="entry name" value="AAA_dom"/>
</dbReference>
<evidence type="ECO:0000313" key="10">
    <source>
        <dbReference type="EMBL" id="GGJ04812.1"/>
    </source>
</evidence>
<evidence type="ECO:0000259" key="9">
    <source>
        <dbReference type="Pfam" id="PF13614"/>
    </source>
</evidence>
<dbReference type="NCBIfam" id="TIGR01007">
    <property type="entry name" value="eps_fam"/>
    <property type="match status" value="1"/>
</dbReference>